<gene>
    <name evidence="1" type="ORF">AVEN_55512_1</name>
</gene>
<dbReference type="EMBL" id="BGPR01000163">
    <property type="protein sequence ID" value="GBM00999.1"/>
    <property type="molecule type" value="Genomic_DNA"/>
</dbReference>
<name>A0A4Y2C9K0_ARAVE</name>
<accession>A0A4Y2C9K0</accession>
<protein>
    <submittedName>
        <fullName evidence="1">Uncharacterized protein</fullName>
    </submittedName>
</protein>
<evidence type="ECO:0000313" key="1">
    <source>
        <dbReference type="EMBL" id="GBM00999.1"/>
    </source>
</evidence>
<proteinExistence type="predicted"/>
<dbReference type="Proteomes" id="UP000499080">
    <property type="component" value="Unassembled WGS sequence"/>
</dbReference>
<reference evidence="1 2" key="1">
    <citation type="journal article" date="2019" name="Sci. Rep.">
        <title>Orb-weaving spider Araneus ventricosus genome elucidates the spidroin gene catalogue.</title>
        <authorList>
            <person name="Kono N."/>
            <person name="Nakamura H."/>
            <person name="Ohtoshi R."/>
            <person name="Moran D.A.P."/>
            <person name="Shinohara A."/>
            <person name="Yoshida Y."/>
            <person name="Fujiwara M."/>
            <person name="Mori M."/>
            <person name="Tomita M."/>
            <person name="Arakawa K."/>
        </authorList>
    </citation>
    <scope>NUCLEOTIDE SEQUENCE [LARGE SCALE GENOMIC DNA]</scope>
</reference>
<sequence length="103" mass="11384">MNTGKNLLPDPLLQLTGYSSWIAQQSIQQKVPKNGWYFGISKLLNSQPSALIITMCNSKHRAFCACAELIPATYIRSKDRSHSLSLSRSAPVNDLLTSFVTLS</sequence>
<dbReference type="AlphaFoldDB" id="A0A4Y2C9K0"/>
<comment type="caution">
    <text evidence="1">The sequence shown here is derived from an EMBL/GenBank/DDBJ whole genome shotgun (WGS) entry which is preliminary data.</text>
</comment>
<keyword evidence="2" id="KW-1185">Reference proteome</keyword>
<evidence type="ECO:0000313" key="2">
    <source>
        <dbReference type="Proteomes" id="UP000499080"/>
    </source>
</evidence>
<organism evidence="1 2">
    <name type="scientific">Araneus ventricosus</name>
    <name type="common">Orbweaver spider</name>
    <name type="synonym">Epeira ventricosa</name>
    <dbReference type="NCBI Taxonomy" id="182803"/>
    <lineage>
        <taxon>Eukaryota</taxon>
        <taxon>Metazoa</taxon>
        <taxon>Ecdysozoa</taxon>
        <taxon>Arthropoda</taxon>
        <taxon>Chelicerata</taxon>
        <taxon>Arachnida</taxon>
        <taxon>Araneae</taxon>
        <taxon>Araneomorphae</taxon>
        <taxon>Entelegynae</taxon>
        <taxon>Araneoidea</taxon>
        <taxon>Araneidae</taxon>
        <taxon>Araneus</taxon>
    </lineage>
</organism>